<dbReference type="CDD" id="cd00093">
    <property type="entry name" value="HTH_XRE"/>
    <property type="match status" value="1"/>
</dbReference>
<dbReference type="InterPro" id="IPR010982">
    <property type="entry name" value="Lambda_DNA-bd_dom_sf"/>
</dbReference>
<dbReference type="PROSITE" id="PS50943">
    <property type="entry name" value="HTH_CROC1"/>
    <property type="match status" value="1"/>
</dbReference>
<reference evidence="6" key="3">
    <citation type="journal article" date="2022" name="Res Sq">
        <title>Evolution of multicellular longitudinally dividing oral cavity symbionts (Neisseriaceae).</title>
        <authorList>
            <person name="Nyongesa S."/>
            <person name="Weber P."/>
            <person name="Bernet E."/>
            <person name="Pullido F."/>
            <person name="Nieckarz M."/>
            <person name="Delaby M."/>
            <person name="Nieves C."/>
            <person name="Viehboeck T."/>
            <person name="Krause N."/>
            <person name="Rivera-Millot A."/>
            <person name="Nakamura A."/>
            <person name="Vischer N."/>
            <person name="VanNieuwenhze M."/>
            <person name="Brun Y."/>
            <person name="Cava F."/>
            <person name="Bulgheresi S."/>
            <person name="Veyrier F."/>
        </authorList>
    </citation>
    <scope>NUCLEOTIDE SEQUENCE</scope>
    <source>
        <strain evidence="6">1258/02</strain>
    </source>
</reference>
<keyword evidence="3" id="KW-0804">Transcription</keyword>
<dbReference type="SUPFAM" id="SSF47413">
    <property type="entry name" value="lambda repressor-like DNA-binding domains"/>
    <property type="match status" value="1"/>
</dbReference>
<evidence type="ECO:0000259" key="4">
    <source>
        <dbReference type="PROSITE" id="PS50943"/>
    </source>
</evidence>
<dbReference type="EMBL" id="SLXE01000002">
    <property type="protein sequence ID" value="TCP10199.1"/>
    <property type="molecule type" value="Genomic_DNA"/>
</dbReference>
<evidence type="ECO:0000313" key="6">
    <source>
        <dbReference type="EMBL" id="UOO80424.1"/>
    </source>
</evidence>
<dbReference type="EMBL" id="CP091507">
    <property type="protein sequence ID" value="UOO80424.1"/>
    <property type="molecule type" value="Genomic_DNA"/>
</dbReference>
<organism evidence="6 8">
    <name type="scientific">Uruburuella suis</name>
    <dbReference type="NCBI Taxonomy" id="252130"/>
    <lineage>
        <taxon>Bacteria</taxon>
        <taxon>Pseudomonadati</taxon>
        <taxon>Pseudomonadota</taxon>
        <taxon>Betaproteobacteria</taxon>
        <taxon>Neisseriales</taxon>
        <taxon>Neisseriaceae</taxon>
        <taxon>Uruburuella</taxon>
    </lineage>
</organism>
<keyword evidence="1" id="KW-0805">Transcription regulation</keyword>
<protein>
    <submittedName>
        <fullName evidence="5 6">Transcriptional regulator</fullName>
    </submittedName>
</protein>
<dbReference type="PANTHER" id="PTHR36511:SF3">
    <property type="entry name" value="ANTITOXIN HIGA-2"/>
    <property type="match status" value="1"/>
</dbReference>
<dbReference type="Gene3D" id="1.10.260.40">
    <property type="entry name" value="lambda repressor-like DNA-binding domains"/>
    <property type="match status" value="1"/>
</dbReference>
<dbReference type="Proteomes" id="UP000829756">
    <property type="component" value="Chromosome"/>
</dbReference>
<dbReference type="KEGG" id="usu:LVJ78_05350"/>
<dbReference type="AlphaFoldDB" id="A0AAE9H289"/>
<dbReference type="Proteomes" id="UP000294721">
    <property type="component" value="Unassembled WGS sequence"/>
</dbReference>
<dbReference type="SMART" id="SM00530">
    <property type="entry name" value="HTH_XRE"/>
    <property type="match status" value="1"/>
</dbReference>
<reference evidence="5 7" key="1">
    <citation type="submission" date="2019-03" db="EMBL/GenBank/DDBJ databases">
        <title>Genomic Encyclopedia of Type Strains, Phase IV (KMG-IV): sequencing the most valuable type-strain genomes for metagenomic binning, comparative biology and taxonomic classification.</title>
        <authorList>
            <person name="Goeker M."/>
        </authorList>
    </citation>
    <scope>NUCLEOTIDE SEQUENCE [LARGE SCALE GENOMIC DNA]</scope>
    <source>
        <strain evidence="5 7">DSM 17474</strain>
    </source>
</reference>
<proteinExistence type="predicted"/>
<dbReference type="PANTHER" id="PTHR36511">
    <property type="entry name" value="MERR FAMILY BACTERIAL REGULATORY PROTEIN"/>
    <property type="match status" value="1"/>
</dbReference>
<evidence type="ECO:0000313" key="7">
    <source>
        <dbReference type="Proteomes" id="UP000294721"/>
    </source>
</evidence>
<dbReference type="InterPro" id="IPR052359">
    <property type="entry name" value="HTH-type_reg/antitoxin"/>
</dbReference>
<reference evidence="6" key="2">
    <citation type="submission" date="2021-12" db="EMBL/GenBank/DDBJ databases">
        <authorList>
            <person name="Veyrier F.J."/>
        </authorList>
    </citation>
    <scope>NUCLEOTIDE SEQUENCE</scope>
    <source>
        <strain evidence="6">1258/02</strain>
    </source>
</reference>
<evidence type="ECO:0000256" key="3">
    <source>
        <dbReference type="ARBA" id="ARBA00023163"/>
    </source>
</evidence>
<keyword evidence="2 6" id="KW-0238">DNA-binding</keyword>
<dbReference type="Pfam" id="PF01381">
    <property type="entry name" value="HTH_3"/>
    <property type="match status" value="1"/>
</dbReference>
<name>A0AAE9H289_9NEIS</name>
<evidence type="ECO:0000313" key="8">
    <source>
        <dbReference type="Proteomes" id="UP000829756"/>
    </source>
</evidence>
<evidence type="ECO:0000256" key="2">
    <source>
        <dbReference type="ARBA" id="ARBA00023125"/>
    </source>
</evidence>
<dbReference type="InterPro" id="IPR001387">
    <property type="entry name" value="Cro/C1-type_HTH"/>
</dbReference>
<dbReference type="GO" id="GO:0003677">
    <property type="term" value="F:DNA binding"/>
    <property type="evidence" value="ECO:0007669"/>
    <property type="project" value="UniProtKB-KW"/>
</dbReference>
<accession>A0AAE9H289</accession>
<gene>
    <name evidence="5" type="ORF">EV680_10297</name>
    <name evidence="6" type="ORF">LVJ78_05350</name>
</gene>
<evidence type="ECO:0000313" key="5">
    <source>
        <dbReference type="EMBL" id="TCP10199.1"/>
    </source>
</evidence>
<dbReference type="RefSeq" id="WP_132952445.1">
    <property type="nucleotide sequence ID" value="NZ_CALJUB010000060.1"/>
</dbReference>
<keyword evidence="7" id="KW-1185">Reference proteome</keyword>
<evidence type="ECO:0000256" key="1">
    <source>
        <dbReference type="ARBA" id="ARBA00023015"/>
    </source>
</evidence>
<sequence length="103" mass="11390">MKYKSEISAMLHETMQGLHEVGVIDKTTMREFDKSCLTEIEPLSGEAIRAIREKEALSQAAFAIYLNISKNQVSEWERGIKKPSGAALKLLSLVKAKGIQAIA</sequence>
<feature type="domain" description="HTH cro/C1-type" evidence="4">
    <location>
        <begin position="48"/>
        <end position="92"/>
    </location>
</feature>